<evidence type="ECO:0000259" key="19">
    <source>
        <dbReference type="PROSITE" id="PS50262"/>
    </source>
</evidence>
<evidence type="ECO:0000256" key="9">
    <source>
        <dbReference type="ARBA" id="ARBA00023157"/>
    </source>
</evidence>
<dbReference type="PROSITE" id="PS00237">
    <property type="entry name" value="G_PROTEIN_RECEP_F1_1"/>
    <property type="match status" value="1"/>
</dbReference>
<name>A0A8S4NAI7_OWEFU</name>
<dbReference type="EMBL" id="CAIIXF020000002">
    <property type="protein sequence ID" value="CAH1777504.1"/>
    <property type="molecule type" value="Genomic_DNA"/>
</dbReference>
<dbReference type="InterPro" id="IPR017452">
    <property type="entry name" value="GPCR_Rhodpsn_7TM"/>
</dbReference>
<evidence type="ECO:0000256" key="2">
    <source>
        <dbReference type="ARBA" id="ARBA00019090"/>
    </source>
</evidence>
<feature type="region of interest" description="Disordered" evidence="17">
    <location>
        <begin position="1"/>
        <end position="23"/>
    </location>
</feature>
<evidence type="ECO:0000256" key="1">
    <source>
        <dbReference type="ARBA" id="ARBA00004651"/>
    </source>
</evidence>
<evidence type="ECO:0000256" key="18">
    <source>
        <dbReference type="SAM" id="Phobius"/>
    </source>
</evidence>
<sequence>MAILDNPNLDNNNNTGLNPPTMAGSAEPYADYEPFSRNKNSDIHVYDMLYTNFTTDTYDSDNFSYNGSTNGTWANTTRQIVNSNEVVITLYTLIFVLAVLGNSLVIVTVLRNKKMRNVTNIFLLNLSISDLMLAIFCMPFNLIPIVLKNFIFGEVMCIGTRYIQGITYGVSSFTLVSMSMERYFAIVQPLRSRGWQTTSHARKVCLIVWVLAAIIMIPIPIHMRHGALTNGGYKCQEDWPQDLLYLKKAYTVFLDIVLLLVPLIIMVFAYSLISRRLWMGIKFEAKTSSELRKLNGKREQELRDSSEALVSQSSSPLSKYSSKDGDQSNGSKLQNGCSSSKKNVSNKDSNRTSSNAIRQTNYERSLASKKRVIKMLCIVVLEYFLFLTPSHVVNAWIMFDYHGARAVLSPGVVALLNLLSYCTSFCNPITYCFMHKRFRQGFLDAFRCLGNKNSSRRRCCITLVKAVGTPTCPNRGCSGKVHTYKGGRWYSCLSQMFASNEVQGIRRLDMDILPE</sequence>
<evidence type="ECO:0000256" key="4">
    <source>
        <dbReference type="ARBA" id="ARBA00022692"/>
    </source>
</evidence>
<feature type="domain" description="G-protein coupled receptors family 1 profile" evidence="19">
    <location>
        <begin position="101"/>
        <end position="431"/>
    </location>
</feature>
<feature type="transmembrane region" description="Helical" evidence="18">
    <location>
        <begin position="204"/>
        <end position="223"/>
    </location>
</feature>
<dbReference type="GO" id="GO:0005886">
    <property type="term" value="C:plasma membrane"/>
    <property type="evidence" value="ECO:0007669"/>
    <property type="project" value="UniProtKB-SubCell"/>
</dbReference>
<keyword evidence="9" id="KW-1015">Disulfide bond</keyword>
<evidence type="ECO:0000256" key="7">
    <source>
        <dbReference type="ARBA" id="ARBA00023136"/>
    </source>
</evidence>
<evidence type="ECO:0000256" key="17">
    <source>
        <dbReference type="SAM" id="MobiDB-lite"/>
    </source>
</evidence>
<keyword evidence="21" id="KW-1185">Reference proteome</keyword>
<comment type="caution">
    <text evidence="20">The sequence shown here is derived from an EMBL/GenBank/DDBJ whole genome shotgun (WGS) entry which is preliminary data.</text>
</comment>
<evidence type="ECO:0000256" key="11">
    <source>
        <dbReference type="ARBA" id="ARBA00023180"/>
    </source>
</evidence>
<feature type="transmembrane region" description="Helical" evidence="18">
    <location>
        <begin position="162"/>
        <end position="184"/>
    </location>
</feature>
<keyword evidence="3" id="KW-1003">Cell membrane</keyword>
<comment type="subcellular location">
    <subcellularLocation>
        <location evidence="1">Cell membrane</location>
        <topology evidence="1">Multi-pass membrane protein</topology>
    </subcellularLocation>
</comment>
<evidence type="ECO:0000256" key="5">
    <source>
        <dbReference type="ARBA" id="ARBA00022989"/>
    </source>
</evidence>
<dbReference type="InterPro" id="IPR000314">
    <property type="entry name" value="Gastrin_rcpt"/>
</dbReference>
<keyword evidence="7 18" id="KW-0472">Membrane</keyword>
<evidence type="ECO:0000256" key="3">
    <source>
        <dbReference type="ARBA" id="ARBA00022475"/>
    </source>
</evidence>
<proteinExistence type="inferred from homology"/>
<dbReference type="PROSITE" id="PS50262">
    <property type="entry name" value="G_PROTEIN_RECEP_F1_2"/>
    <property type="match status" value="1"/>
</dbReference>
<feature type="transmembrane region" description="Helical" evidence="18">
    <location>
        <begin position="249"/>
        <end position="273"/>
    </location>
</feature>
<feature type="region of interest" description="Disordered" evidence="17">
    <location>
        <begin position="295"/>
        <end position="355"/>
    </location>
</feature>
<dbReference type="Gene3D" id="1.20.1070.10">
    <property type="entry name" value="Rhodopsin 7-helix transmembrane proteins"/>
    <property type="match status" value="1"/>
</dbReference>
<feature type="transmembrane region" description="Helical" evidence="18">
    <location>
        <begin position="412"/>
        <end position="433"/>
    </location>
</feature>
<gene>
    <name evidence="20" type="ORF">OFUS_LOCUS4533</name>
</gene>
<dbReference type="PANTHER" id="PTHR24238">
    <property type="entry name" value="G-PROTEIN COUPLED RECEPTOR"/>
    <property type="match status" value="1"/>
</dbReference>
<dbReference type="SUPFAM" id="SSF81321">
    <property type="entry name" value="Family A G protein-coupled receptor-like"/>
    <property type="match status" value="1"/>
</dbReference>
<dbReference type="Pfam" id="PF00001">
    <property type="entry name" value="7tm_1"/>
    <property type="match status" value="1"/>
</dbReference>
<evidence type="ECO:0000256" key="13">
    <source>
        <dbReference type="ARBA" id="ARBA00023288"/>
    </source>
</evidence>
<reference evidence="20" key="1">
    <citation type="submission" date="2022-03" db="EMBL/GenBank/DDBJ databases">
        <authorList>
            <person name="Martin C."/>
        </authorList>
    </citation>
    <scope>NUCLEOTIDE SEQUENCE</scope>
</reference>
<keyword evidence="11" id="KW-0325">Glycoprotein</keyword>
<dbReference type="GO" id="GO:0008188">
    <property type="term" value="F:neuropeptide receptor activity"/>
    <property type="evidence" value="ECO:0007669"/>
    <property type="project" value="TreeGrafter"/>
</dbReference>
<evidence type="ECO:0000256" key="16">
    <source>
        <dbReference type="RuleBase" id="RU000688"/>
    </source>
</evidence>
<keyword evidence="6 16" id="KW-0297">G-protein coupled receptor</keyword>
<dbReference type="Proteomes" id="UP000749559">
    <property type="component" value="Unassembled WGS sequence"/>
</dbReference>
<evidence type="ECO:0000313" key="20">
    <source>
        <dbReference type="EMBL" id="CAH1777504.1"/>
    </source>
</evidence>
<accession>A0A8S4NAI7</accession>
<dbReference type="InterPro" id="IPR009126">
    <property type="entry name" value="Cholcskin_rcpt"/>
</dbReference>
<evidence type="ECO:0000256" key="10">
    <source>
        <dbReference type="ARBA" id="ARBA00023170"/>
    </source>
</evidence>
<dbReference type="SMART" id="SM01381">
    <property type="entry name" value="7TM_GPCR_Srsx"/>
    <property type="match status" value="1"/>
</dbReference>
<evidence type="ECO:0000256" key="8">
    <source>
        <dbReference type="ARBA" id="ARBA00023139"/>
    </source>
</evidence>
<feature type="compositionally biased region" description="Low complexity" evidence="17">
    <location>
        <begin position="1"/>
        <end position="21"/>
    </location>
</feature>
<keyword evidence="5 18" id="KW-1133">Transmembrane helix</keyword>
<dbReference type="PRINTS" id="PR00527">
    <property type="entry name" value="GASTRINR"/>
</dbReference>
<feature type="compositionally biased region" description="Polar residues" evidence="17">
    <location>
        <begin position="327"/>
        <end position="337"/>
    </location>
</feature>
<evidence type="ECO:0000256" key="15">
    <source>
        <dbReference type="ARBA" id="ARBA00031093"/>
    </source>
</evidence>
<evidence type="ECO:0000313" key="21">
    <source>
        <dbReference type="Proteomes" id="UP000749559"/>
    </source>
</evidence>
<dbReference type="PANTHER" id="PTHR24238:SF75">
    <property type="entry name" value="CHOLECYSTOKININ-LIKE RECEPTOR AT 17D1-RELATED"/>
    <property type="match status" value="1"/>
</dbReference>
<feature type="transmembrane region" description="Helical" evidence="18">
    <location>
        <begin position="122"/>
        <end position="142"/>
    </location>
</feature>
<dbReference type="OrthoDB" id="10037617at2759"/>
<feature type="compositionally biased region" description="Low complexity" evidence="17">
    <location>
        <begin position="307"/>
        <end position="320"/>
    </location>
</feature>
<organism evidence="20 21">
    <name type="scientific">Owenia fusiformis</name>
    <name type="common">Polychaete worm</name>
    <dbReference type="NCBI Taxonomy" id="6347"/>
    <lineage>
        <taxon>Eukaryota</taxon>
        <taxon>Metazoa</taxon>
        <taxon>Spiralia</taxon>
        <taxon>Lophotrochozoa</taxon>
        <taxon>Annelida</taxon>
        <taxon>Polychaeta</taxon>
        <taxon>Sedentaria</taxon>
        <taxon>Canalipalpata</taxon>
        <taxon>Sabellida</taxon>
        <taxon>Oweniida</taxon>
        <taxon>Oweniidae</taxon>
        <taxon>Owenia</taxon>
    </lineage>
</organism>
<keyword evidence="12 16" id="KW-0807">Transducer</keyword>
<dbReference type="InterPro" id="IPR000276">
    <property type="entry name" value="GPCR_Rhodpsn"/>
</dbReference>
<feature type="transmembrane region" description="Helical" evidence="18">
    <location>
        <begin position="372"/>
        <end position="392"/>
    </location>
</feature>
<protein>
    <recommendedName>
        <fullName evidence="2">Gastrin/cholecystokinin type B receptor</fullName>
    </recommendedName>
    <alternativeName>
        <fullName evidence="15">Cholecystokinin-2 receptor</fullName>
    </alternativeName>
</protein>
<comment type="similarity">
    <text evidence="16">Belongs to the G-protein coupled receptor 1 family.</text>
</comment>
<evidence type="ECO:0000256" key="6">
    <source>
        <dbReference type="ARBA" id="ARBA00023040"/>
    </source>
</evidence>
<evidence type="ECO:0000256" key="14">
    <source>
        <dbReference type="ARBA" id="ARBA00025402"/>
    </source>
</evidence>
<keyword evidence="13" id="KW-0449">Lipoprotein</keyword>
<feature type="transmembrane region" description="Helical" evidence="18">
    <location>
        <begin position="88"/>
        <end position="110"/>
    </location>
</feature>
<dbReference type="PRINTS" id="PR01822">
    <property type="entry name" value="CCYSTOKININR"/>
</dbReference>
<dbReference type="AlphaFoldDB" id="A0A8S4NAI7"/>
<feature type="compositionally biased region" description="Basic and acidic residues" evidence="17">
    <location>
        <begin position="295"/>
        <end position="306"/>
    </location>
</feature>
<keyword evidence="4 16" id="KW-0812">Transmembrane</keyword>
<keyword evidence="10 16" id="KW-0675">Receptor</keyword>
<comment type="function">
    <text evidence="14">Receptor for gastrin and cholecystokinin. The CCK-B receptors occur throughout the central nervous system where they modulate anxiety, analgesia, arousal, and neuroleptic activity. This receptor mediates its action by association with G proteins that activate a phosphatidylinositol-calcium second messenger system.</text>
</comment>
<feature type="compositionally biased region" description="Low complexity" evidence="17">
    <location>
        <begin position="338"/>
        <end position="347"/>
    </location>
</feature>
<dbReference type="GO" id="GO:0015054">
    <property type="term" value="F:gastrin receptor activity"/>
    <property type="evidence" value="ECO:0007669"/>
    <property type="project" value="InterPro"/>
</dbReference>
<dbReference type="PRINTS" id="PR00237">
    <property type="entry name" value="GPCRRHODOPSN"/>
</dbReference>
<evidence type="ECO:0000256" key="12">
    <source>
        <dbReference type="ARBA" id="ARBA00023224"/>
    </source>
</evidence>
<keyword evidence="8" id="KW-0564">Palmitate</keyword>